<organism evidence="1 2">
    <name type="scientific">Piloderma croceum (strain F 1598)</name>
    <dbReference type="NCBI Taxonomy" id="765440"/>
    <lineage>
        <taxon>Eukaryota</taxon>
        <taxon>Fungi</taxon>
        <taxon>Dikarya</taxon>
        <taxon>Basidiomycota</taxon>
        <taxon>Agaricomycotina</taxon>
        <taxon>Agaricomycetes</taxon>
        <taxon>Agaricomycetidae</taxon>
        <taxon>Atheliales</taxon>
        <taxon>Atheliaceae</taxon>
        <taxon>Piloderma</taxon>
    </lineage>
</organism>
<protein>
    <submittedName>
        <fullName evidence="1">Uncharacterized protein</fullName>
    </submittedName>
</protein>
<dbReference type="EMBL" id="KN832972">
    <property type="protein sequence ID" value="KIM91074.1"/>
    <property type="molecule type" value="Genomic_DNA"/>
</dbReference>
<reference evidence="2" key="2">
    <citation type="submission" date="2015-01" db="EMBL/GenBank/DDBJ databases">
        <title>Evolutionary Origins and Diversification of the Mycorrhizal Mutualists.</title>
        <authorList>
            <consortium name="DOE Joint Genome Institute"/>
            <consortium name="Mycorrhizal Genomics Consortium"/>
            <person name="Kohler A."/>
            <person name="Kuo A."/>
            <person name="Nagy L.G."/>
            <person name="Floudas D."/>
            <person name="Copeland A."/>
            <person name="Barry K.W."/>
            <person name="Cichocki N."/>
            <person name="Veneault-Fourrey C."/>
            <person name="LaButti K."/>
            <person name="Lindquist E.A."/>
            <person name="Lipzen A."/>
            <person name="Lundell T."/>
            <person name="Morin E."/>
            <person name="Murat C."/>
            <person name="Riley R."/>
            <person name="Ohm R."/>
            <person name="Sun H."/>
            <person name="Tunlid A."/>
            <person name="Henrissat B."/>
            <person name="Grigoriev I.V."/>
            <person name="Hibbett D.S."/>
            <person name="Martin F."/>
        </authorList>
    </citation>
    <scope>NUCLEOTIDE SEQUENCE [LARGE SCALE GENOMIC DNA]</scope>
    <source>
        <strain evidence="2">F 1598</strain>
    </source>
</reference>
<accession>A0A0C3GHE1</accession>
<name>A0A0C3GHE1_PILCF</name>
<evidence type="ECO:0000313" key="1">
    <source>
        <dbReference type="EMBL" id="KIM91074.1"/>
    </source>
</evidence>
<sequence>MPRLIPRLLTRLEHAPRSRHIPFELIRRRRQLPLRRPVLPLPSLSPYDRTRSILLDDINPIINASAYTRRKSLPPSVWIRDSLRRRAVIPDEYERPRCMTEEERKCAHVIQSGEDLPGKYQAFAEGLPRSSGTDAST</sequence>
<dbReference type="InParanoid" id="A0A0C3GHE1"/>
<gene>
    <name evidence="1" type="ORF">PILCRDRAFT_163086</name>
</gene>
<reference evidence="1 2" key="1">
    <citation type="submission" date="2014-04" db="EMBL/GenBank/DDBJ databases">
        <authorList>
            <consortium name="DOE Joint Genome Institute"/>
            <person name="Kuo A."/>
            <person name="Tarkka M."/>
            <person name="Buscot F."/>
            <person name="Kohler A."/>
            <person name="Nagy L.G."/>
            <person name="Floudas D."/>
            <person name="Copeland A."/>
            <person name="Barry K.W."/>
            <person name="Cichocki N."/>
            <person name="Veneault-Fourrey C."/>
            <person name="LaButti K."/>
            <person name="Lindquist E.A."/>
            <person name="Lipzen A."/>
            <person name="Lundell T."/>
            <person name="Morin E."/>
            <person name="Murat C."/>
            <person name="Sun H."/>
            <person name="Tunlid A."/>
            <person name="Henrissat B."/>
            <person name="Grigoriev I.V."/>
            <person name="Hibbett D.S."/>
            <person name="Martin F."/>
            <person name="Nordberg H.P."/>
            <person name="Cantor M.N."/>
            <person name="Hua S.X."/>
        </authorList>
    </citation>
    <scope>NUCLEOTIDE SEQUENCE [LARGE SCALE GENOMIC DNA]</scope>
    <source>
        <strain evidence="1 2">F 1598</strain>
    </source>
</reference>
<dbReference type="AlphaFoldDB" id="A0A0C3GHE1"/>
<keyword evidence="2" id="KW-1185">Reference proteome</keyword>
<dbReference type="HOGENOM" id="CLU_1865871_0_0_1"/>
<evidence type="ECO:0000313" key="2">
    <source>
        <dbReference type="Proteomes" id="UP000054166"/>
    </source>
</evidence>
<dbReference type="Proteomes" id="UP000054166">
    <property type="component" value="Unassembled WGS sequence"/>
</dbReference>
<dbReference type="STRING" id="765440.A0A0C3GHE1"/>
<proteinExistence type="predicted"/>